<name>A0A484IBJ1_9ARCH</name>
<keyword evidence="4 7" id="KW-0547">Nucleotide-binding</keyword>
<evidence type="ECO:0000313" key="9">
    <source>
        <dbReference type="EMBL" id="VFJ14155.1"/>
    </source>
</evidence>
<dbReference type="OrthoDB" id="43083at2157"/>
<dbReference type="GeneID" id="39421138"/>
<evidence type="ECO:0000256" key="5">
    <source>
        <dbReference type="ARBA" id="ARBA00022777"/>
    </source>
</evidence>
<dbReference type="Gene3D" id="3.40.50.300">
    <property type="entry name" value="P-loop containing nucleotide triphosphate hydrolases"/>
    <property type="match status" value="1"/>
</dbReference>
<dbReference type="NCBIfam" id="TIGR00041">
    <property type="entry name" value="DTMP_kinase"/>
    <property type="match status" value="1"/>
</dbReference>
<keyword evidence="3 7" id="KW-0545">Nucleotide biosynthesis</keyword>
<evidence type="ECO:0000256" key="1">
    <source>
        <dbReference type="ARBA" id="ARBA00009776"/>
    </source>
</evidence>
<dbReference type="RefSeq" id="WP_197731154.1">
    <property type="nucleotide sequence ID" value="NZ_LR216287.1"/>
</dbReference>
<dbReference type="GO" id="GO:0006233">
    <property type="term" value="P:dTDP biosynthetic process"/>
    <property type="evidence" value="ECO:0007669"/>
    <property type="project" value="InterPro"/>
</dbReference>
<keyword evidence="5 7" id="KW-0418">Kinase</keyword>
<comment type="catalytic activity">
    <reaction evidence="7">
        <text>dTMP + ATP = dTDP + ADP</text>
        <dbReference type="Rhea" id="RHEA:13517"/>
        <dbReference type="ChEBI" id="CHEBI:30616"/>
        <dbReference type="ChEBI" id="CHEBI:58369"/>
        <dbReference type="ChEBI" id="CHEBI:63528"/>
        <dbReference type="ChEBI" id="CHEBI:456216"/>
        <dbReference type="EC" id="2.7.4.9"/>
    </reaction>
</comment>
<dbReference type="GO" id="GO:0006227">
    <property type="term" value="P:dUDP biosynthetic process"/>
    <property type="evidence" value="ECO:0007669"/>
    <property type="project" value="TreeGrafter"/>
</dbReference>
<sequence>MQISKKSNGKKNETGILIVVEGIDGSGKSTQIHLVDRWLQSKGYDVFFTEWNSSETVREITSKGKKKARLTPMTFSLLHSTDFADRYEKNIYPLLRAGYIVLADRYIYTALARDTVRGCDKSWVKNMYKYARKPDLTFYFRVPIEIAVNRIISGRPKLKHYEAGMDLGLSKDEYESYHIFQSRIVDEYESMINDENFVVIDGTLEIEKQQNIVRRNVLQVIKTKNKLQRGIL</sequence>
<keyword evidence="10" id="KW-1185">Reference proteome</keyword>
<reference evidence="9 10" key="1">
    <citation type="submission" date="2019-02" db="EMBL/GenBank/DDBJ databases">
        <authorList>
            <person name="Lehtovirta-Morley E L."/>
        </authorList>
    </citation>
    <scope>NUCLEOTIDE SEQUENCE [LARGE SCALE GENOMIC DNA]</scope>
    <source>
        <strain evidence="9">NFRAN1</strain>
    </source>
</reference>
<dbReference type="EMBL" id="LR216287">
    <property type="protein sequence ID" value="VFJ14155.1"/>
    <property type="molecule type" value="Genomic_DNA"/>
</dbReference>
<dbReference type="GO" id="GO:0005737">
    <property type="term" value="C:cytoplasm"/>
    <property type="evidence" value="ECO:0007669"/>
    <property type="project" value="TreeGrafter"/>
</dbReference>
<comment type="similarity">
    <text evidence="1 7">Belongs to the thymidylate kinase family.</text>
</comment>
<dbReference type="InterPro" id="IPR039430">
    <property type="entry name" value="Thymidylate_kin-like_dom"/>
</dbReference>
<evidence type="ECO:0000256" key="3">
    <source>
        <dbReference type="ARBA" id="ARBA00022727"/>
    </source>
</evidence>
<gene>
    <name evidence="7 9" type="primary">tmk</name>
    <name evidence="9" type="ORF">NFRAN_1833</name>
</gene>
<dbReference type="EC" id="2.7.4.9" evidence="7"/>
<dbReference type="Pfam" id="PF02223">
    <property type="entry name" value="Thymidylate_kin"/>
    <property type="match status" value="1"/>
</dbReference>
<proteinExistence type="inferred from homology"/>
<dbReference type="HAMAP" id="MF_00165">
    <property type="entry name" value="Thymidylate_kinase"/>
    <property type="match status" value="1"/>
</dbReference>
<evidence type="ECO:0000313" key="10">
    <source>
        <dbReference type="Proteomes" id="UP000294299"/>
    </source>
</evidence>
<dbReference type="KEGG" id="nfn:NFRAN_1833"/>
<dbReference type="InterPro" id="IPR027417">
    <property type="entry name" value="P-loop_NTPase"/>
</dbReference>
<dbReference type="CDD" id="cd01672">
    <property type="entry name" value="TMPK"/>
    <property type="match status" value="1"/>
</dbReference>
<protein>
    <recommendedName>
        <fullName evidence="7">Probable thymidylate kinase</fullName>
        <ecNumber evidence="7">2.7.4.9</ecNumber>
    </recommendedName>
    <alternativeName>
        <fullName evidence="7">dTMP kinase</fullName>
    </alternativeName>
</protein>
<evidence type="ECO:0000259" key="8">
    <source>
        <dbReference type="Pfam" id="PF02223"/>
    </source>
</evidence>
<dbReference type="GO" id="GO:0005524">
    <property type="term" value="F:ATP binding"/>
    <property type="evidence" value="ECO:0007669"/>
    <property type="project" value="UniProtKB-UniRule"/>
</dbReference>
<dbReference type="AlphaFoldDB" id="A0A484IBJ1"/>
<feature type="binding site" evidence="7">
    <location>
        <begin position="22"/>
        <end position="29"/>
    </location>
    <ligand>
        <name>ATP</name>
        <dbReference type="ChEBI" id="CHEBI:30616"/>
    </ligand>
</feature>
<dbReference type="GO" id="GO:0006235">
    <property type="term" value="P:dTTP biosynthetic process"/>
    <property type="evidence" value="ECO:0007669"/>
    <property type="project" value="UniProtKB-UniRule"/>
</dbReference>
<keyword evidence="6 7" id="KW-0067">ATP-binding</keyword>
<feature type="domain" description="Thymidylate kinase-like" evidence="8">
    <location>
        <begin position="20"/>
        <end position="210"/>
    </location>
</feature>
<evidence type="ECO:0000256" key="2">
    <source>
        <dbReference type="ARBA" id="ARBA00022679"/>
    </source>
</evidence>
<evidence type="ECO:0000256" key="6">
    <source>
        <dbReference type="ARBA" id="ARBA00022840"/>
    </source>
</evidence>
<organism evidence="9 10">
    <name type="scientific">Candidatus Nitrosocosmicus franklandianus</name>
    <dbReference type="NCBI Taxonomy" id="1798806"/>
    <lineage>
        <taxon>Archaea</taxon>
        <taxon>Nitrososphaerota</taxon>
        <taxon>Nitrososphaeria</taxon>
        <taxon>Nitrososphaerales</taxon>
        <taxon>Nitrososphaeraceae</taxon>
        <taxon>Candidatus Nitrosocosmicus</taxon>
    </lineage>
</organism>
<accession>A0A484IBJ1</accession>
<evidence type="ECO:0000256" key="4">
    <source>
        <dbReference type="ARBA" id="ARBA00022741"/>
    </source>
</evidence>
<dbReference type="GO" id="GO:0004798">
    <property type="term" value="F:dTMP kinase activity"/>
    <property type="evidence" value="ECO:0007669"/>
    <property type="project" value="UniProtKB-UniRule"/>
</dbReference>
<dbReference type="PANTHER" id="PTHR10344">
    <property type="entry name" value="THYMIDYLATE KINASE"/>
    <property type="match status" value="1"/>
</dbReference>
<evidence type="ECO:0000256" key="7">
    <source>
        <dbReference type="HAMAP-Rule" id="MF_00165"/>
    </source>
</evidence>
<dbReference type="InterPro" id="IPR018094">
    <property type="entry name" value="Thymidylate_kinase"/>
</dbReference>
<dbReference type="SUPFAM" id="SSF52540">
    <property type="entry name" value="P-loop containing nucleoside triphosphate hydrolases"/>
    <property type="match status" value="1"/>
</dbReference>
<dbReference type="Proteomes" id="UP000294299">
    <property type="component" value="Chromosome NFRAN"/>
</dbReference>
<dbReference type="PANTHER" id="PTHR10344:SF1">
    <property type="entry name" value="THYMIDYLATE KINASE"/>
    <property type="match status" value="1"/>
</dbReference>
<keyword evidence="2 7" id="KW-0808">Transferase</keyword>